<protein>
    <submittedName>
        <fullName evidence="3">Uncharacterized protein</fullName>
    </submittedName>
</protein>
<evidence type="ECO:0000313" key="4">
    <source>
        <dbReference type="Proteomes" id="UP000315628"/>
    </source>
</evidence>
<evidence type="ECO:0000256" key="1">
    <source>
        <dbReference type="SAM" id="MobiDB-lite"/>
    </source>
</evidence>
<feature type="transmembrane region" description="Helical" evidence="2">
    <location>
        <begin position="32"/>
        <end position="50"/>
    </location>
</feature>
<proteinExistence type="predicted"/>
<keyword evidence="2" id="KW-1133">Transmembrane helix</keyword>
<reference evidence="3 4" key="1">
    <citation type="submission" date="2019-06" db="EMBL/GenBank/DDBJ databases">
        <title>Sequencing the genomes of 1000 actinobacteria strains.</title>
        <authorList>
            <person name="Klenk H.-P."/>
        </authorList>
    </citation>
    <scope>NUCLEOTIDE SEQUENCE [LARGE SCALE GENOMIC DNA]</scope>
    <source>
        <strain evidence="3 4">DSM 18935</strain>
    </source>
</reference>
<organism evidence="3 4">
    <name type="scientific">Marihabitans asiaticum</name>
    <dbReference type="NCBI Taxonomy" id="415218"/>
    <lineage>
        <taxon>Bacteria</taxon>
        <taxon>Bacillati</taxon>
        <taxon>Actinomycetota</taxon>
        <taxon>Actinomycetes</taxon>
        <taxon>Micrococcales</taxon>
        <taxon>Intrasporangiaceae</taxon>
        <taxon>Marihabitans</taxon>
    </lineage>
</organism>
<name>A0A560WIE3_9MICO</name>
<keyword evidence="2" id="KW-0472">Membrane</keyword>
<dbReference type="RefSeq" id="WP_246074390.1">
    <property type="nucleotide sequence ID" value="NZ_BAAAYT010000002.1"/>
</dbReference>
<keyword evidence="2" id="KW-0812">Transmembrane</keyword>
<evidence type="ECO:0000256" key="2">
    <source>
        <dbReference type="SAM" id="Phobius"/>
    </source>
</evidence>
<accession>A0A560WIE3</accession>
<feature type="region of interest" description="Disordered" evidence="1">
    <location>
        <begin position="1"/>
        <end position="30"/>
    </location>
</feature>
<dbReference type="AlphaFoldDB" id="A0A560WIE3"/>
<evidence type="ECO:0000313" key="3">
    <source>
        <dbReference type="EMBL" id="TWD17310.1"/>
    </source>
</evidence>
<feature type="compositionally biased region" description="Basic and acidic residues" evidence="1">
    <location>
        <begin position="14"/>
        <end position="28"/>
    </location>
</feature>
<dbReference type="Proteomes" id="UP000315628">
    <property type="component" value="Unassembled WGS sequence"/>
</dbReference>
<dbReference type="EMBL" id="VIUW01000001">
    <property type="protein sequence ID" value="TWD17310.1"/>
    <property type="molecule type" value="Genomic_DNA"/>
</dbReference>
<comment type="caution">
    <text evidence="3">The sequence shown here is derived from an EMBL/GenBank/DDBJ whole genome shotgun (WGS) entry which is preliminary data.</text>
</comment>
<keyword evidence="4" id="KW-1185">Reference proteome</keyword>
<gene>
    <name evidence="3" type="ORF">FB557_0877</name>
</gene>
<sequence length="300" mass="32434">MTEHPQRGGRRRPALADERAPRREDSRSRMPGVVAGLTALGLLAGAGWWARDKVLTPWSETCRATASGETVSFDPEQMHNAALIVQLAERRGLAARAGSIAVATAIQESKLRNITYGDRDSVGLFQQRPSQGWGTEEQILDPHYSTDAFYDALVKVDGWQDMRITEIAQEVQRSAYPEAYDDHQGEGRTIASVVSGHSPAGMACSLDRPEQAGDPEAVVAAVAQDTGHQASAQGQTVTVSAGDRRRAWGTGAWAVAQAKAHGITSVTVDDRIWRRDDNPKEWQAADTTAPEGQVVITLAE</sequence>